<gene>
    <name evidence="4" type="ORF">BLA29_001271</name>
</gene>
<keyword evidence="5" id="KW-1185">Reference proteome</keyword>
<dbReference type="GO" id="GO:0005245">
    <property type="term" value="F:voltage-gated calcium channel activity"/>
    <property type="evidence" value="ECO:0007669"/>
    <property type="project" value="TreeGrafter"/>
</dbReference>
<dbReference type="GO" id="GO:0098943">
    <property type="term" value="P:neurotransmitter receptor transport, postsynaptic endosome to lysosome"/>
    <property type="evidence" value="ECO:0007669"/>
    <property type="project" value="TreeGrafter"/>
</dbReference>
<feature type="region of interest" description="Disordered" evidence="1">
    <location>
        <begin position="303"/>
        <end position="339"/>
    </location>
</feature>
<feature type="region of interest" description="Disordered" evidence="1">
    <location>
        <begin position="233"/>
        <end position="278"/>
    </location>
</feature>
<feature type="compositionally biased region" description="Polar residues" evidence="1">
    <location>
        <begin position="315"/>
        <end position="326"/>
    </location>
</feature>
<dbReference type="PANTHER" id="PTHR12107">
    <property type="entry name" value="VOLTAGE-DEPENDENT CALCIUM CHANNEL GAMMA SUBUNIT"/>
    <property type="match status" value="1"/>
</dbReference>
<dbReference type="InterPro" id="IPR051072">
    <property type="entry name" value="CACNG_subunit"/>
</dbReference>
<evidence type="ECO:0000256" key="3">
    <source>
        <dbReference type="SAM" id="SignalP"/>
    </source>
</evidence>
<dbReference type="GO" id="GO:0098839">
    <property type="term" value="C:postsynaptic density membrane"/>
    <property type="evidence" value="ECO:0007669"/>
    <property type="project" value="TreeGrafter"/>
</dbReference>
<organism evidence="4 5">
    <name type="scientific">Euroglyphus maynei</name>
    <name type="common">Mayne's house dust mite</name>
    <dbReference type="NCBI Taxonomy" id="6958"/>
    <lineage>
        <taxon>Eukaryota</taxon>
        <taxon>Metazoa</taxon>
        <taxon>Ecdysozoa</taxon>
        <taxon>Arthropoda</taxon>
        <taxon>Chelicerata</taxon>
        <taxon>Arachnida</taxon>
        <taxon>Acari</taxon>
        <taxon>Acariformes</taxon>
        <taxon>Sarcoptiformes</taxon>
        <taxon>Astigmata</taxon>
        <taxon>Psoroptidia</taxon>
        <taxon>Analgoidea</taxon>
        <taxon>Pyroglyphidae</taxon>
        <taxon>Pyroglyphinae</taxon>
        <taxon>Euroglyphus</taxon>
    </lineage>
</organism>
<reference evidence="4 5" key="1">
    <citation type="submission" date="2017-03" db="EMBL/GenBank/DDBJ databases">
        <title>Genome Survey of Euroglyphus maynei.</title>
        <authorList>
            <person name="Arlian L.G."/>
            <person name="Morgan M.S."/>
            <person name="Rider S.D."/>
        </authorList>
    </citation>
    <scope>NUCLEOTIDE SEQUENCE [LARGE SCALE GENOMIC DNA]</scope>
    <source>
        <strain evidence="4">Arlian Lab</strain>
        <tissue evidence="4">Whole body</tissue>
    </source>
</reference>
<dbReference type="OrthoDB" id="9990458at2759"/>
<dbReference type="GO" id="GO:0019226">
    <property type="term" value="P:transmission of nerve impulse"/>
    <property type="evidence" value="ECO:0007669"/>
    <property type="project" value="TreeGrafter"/>
</dbReference>
<keyword evidence="3" id="KW-0732">Signal</keyword>
<dbReference type="Gene3D" id="1.20.140.150">
    <property type="match status" value="2"/>
</dbReference>
<dbReference type="Proteomes" id="UP000194236">
    <property type="component" value="Unassembled WGS sequence"/>
</dbReference>
<evidence type="ECO:0000256" key="1">
    <source>
        <dbReference type="SAM" id="MobiDB-lite"/>
    </source>
</evidence>
<keyword evidence="2" id="KW-1133">Transmembrane helix</keyword>
<sequence length="339" mass="38460">MMSVRWIRTLRLLMPMVAMISLLTQSVAIITNDWLHTIESMPNSNYETFSMPAEMEFLKKSTSSGLWTLCYNQRLLILTGIVVYISTFKNEVGYKLRPISQFQEALFDYRYGYSFLFLVTSLLLSELTGTLAIFLYVSQKHFKIMIDTERDQVLEHNIINLLRNQQKIEETNKDNVYPPPILRIISSGDNNNENTITAPSTPQSPTATTRTINQNFLTADFGLLDSAYYQCGRHGTRGRRNSRSNESYLGSPRESTADLKTQKSQNGRIFGKNSFDCGGSGGDPMQELYVEGLVHRFINPKLRNSPLNDDGNRSFFFSSAQHSTDGGDNDDKANKSTFV</sequence>
<dbReference type="EMBL" id="MUJZ01002574">
    <property type="protein sequence ID" value="OTF83696.1"/>
    <property type="molecule type" value="Genomic_DNA"/>
</dbReference>
<name>A0A1Y3BW01_EURMA</name>
<comment type="caution">
    <text evidence="4">The sequence shown here is derived from an EMBL/GenBank/DDBJ whole genome shotgun (WGS) entry which is preliminary data.</text>
</comment>
<feature type="transmembrane region" description="Helical" evidence="2">
    <location>
        <begin position="115"/>
        <end position="137"/>
    </location>
</feature>
<dbReference type="GO" id="GO:0099590">
    <property type="term" value="P:neurotransmitter receptor internalization"/>
    <property type="evidence" value="ECO:0007669"/>
    <property type="project" value="TreeGrafter"/>
</dbReference>
<accession>A0A1Y3BW01</accession>
<evidence type="ECO:0000313" key="5">
    <source>
        <dbReference type="Proteomes" id="UP000194236"/>
    </source>
</evidence>
<dbReference type="PANTHER" id="PTHR12107:SF0">
    <property type="entry name" value="STARGAZIN (MAMMALIAN CALCIUM CHANNEL) HOMOLOG"/>
    <property type="match status" value="1"/>
</dbReference>
<dbReference type="AlphaFoldDB" id="A0A1Y3BW01"/>
<dbReference type="GO" id="GO:0016247">
    <property type="term" value="F:channel regulator activity"/>
    <property type="evidence" value="ECO:0007669"/>
    <property type="project" value="TreeGrafter"/>
</dbReference>
<dbReference type="GO" id="GO:0032281">
    <property type="term" value="C:AMPA glutamate receptor complex"/>
    <property type="evidence" value="ECO:0007669"/>
    <property type="project" value="TreeGrafter"/>
</dbReference>
<protein>
    <submittedName>
        <fullName evidence="4">Uncharacterized protein</fullName>
    </submittedName>
</protein>
<dbReference type="GO" id="GO:0051968">
    <property type="term" value="P:positive regulation of synaptic transmission, glutamatergic"/>
    <property type="evidence" value="ECO:0007669"/>
    <property type="project" value="TreeGrafter"/>
</dbReference>
<evidence type="ECO:0000256" key="2">
    <source>
        <dbReference type="SAM" id="Phobius"/>
    </source>
</evidence>
<keyword evidence="2" id="KW-0472">Membrane</keyword>
<dbReference type="GO" id="GO:0098970">
    <property type="term" value="P:postsynaptic neurotransmitter receptor diffusion trapping"/>
    <property type="evidence" value="ECO:0007669"/>
    <property type="project" value="TreeGrafter"/>
</dbReference>
<feature type="compositionally biased region" description="Basic and acidic residues" evidence="1">
    <location>
        <begin position="329"/>
        <end position="339"/>
    </location>
</feature>
<feature type="chain" id="PRO_5013322635" evidence="3">
    <location>
        <begin position="29"/>
        <end position="339"/>
    </location>
</feature>
<evidence type="ECO:0000313" key="4">
    <source>
        <dbReference type="EMBL" id="OTF83696.1"/>
    </source>
</evidence>
<proteinExistence type="predicted"/>
<feature type="signal peptide" evidence="3">
    <location>
        <begin position="1"/>
        <end position="28"/>
    </location>
</feature>
<keyword evidence="2" id="KW-0812">Transmembrane</keyword>